<keyword evidence="3" id="KW-1185">Reference proteome</keyword>
<evidence type="ECO:0000313" key="3">
    <source>
        <dbReference type="Proteomes" id="UP001190700"/>
    </source>
</evidence>
<name>A0AAE0GR65_9CHLO</name>
<feature type="transmembrane region" description="Helical" evidence="1">
    <location>
        <begin position="500"/>
        <end position="520"/>
    </location>
</feature>
<evidence type="ECO:0000313" key="2">
    <source>
        <dbReference type="EMBL" id="KAK3282036.1"/>
    </source>
</evidence>
<feature type="transmembrane region" description="Helical" evidence="1">
    <location>
        <begin position="532"/>
        <end position="557"/>
    </location>
</feature>
<gene>
    <name evidence="2" type="ORF">CYMTET_10212</name>
</gene>
<reference evidence="2 3" key="1">
    <citation type="journal article" date="2015" name="Genome Biol. Evol.">
        <title>Comparative Genomics of a Bacterivorous Green Alga Reveals Evolutionary Causalities and Consequences of Phago-Mixotrophic Mode of Nutrition.</title>
        <authorList>
            <person name="Burns J.A."/>
            <person name="Paasch A."/>
            <person name="Narechania A."/>
            <person name="Kim E."/>
        </authorList>
    </citation>
    <scope>NUCLEOTIDE SEQUENCE [LARGE SCALE GENOMIC DNA]</scope>
    <source>
        <strain evidence="2 3">PLY_AMNH</strain>
    </source>
</reference>
<keyword evidence="1" id="KW-1133">Transmembrane helix</keyword>
<sequence length="572" mass="62988">MGVFAETETTRCGPMKNQGLERLQGHAMDCPSGKALTGFQLAQSECGGDDMAFKYSCAAGNVLKEDVRHTACGPAVNHDVHFFDRYEVTCNQDEVLTKWKLTGDGCNSPDNRVEYHCGRVPVQLGGPVTLFGGCQRVAEQRLQAFPSLEECPPGLLLQSFKLTGYGCDEPVVEYRVDIGDGDVKTVDVGMPLICPKWVDRTNWLNTEMVPDHFRITVDGNKVTATRKDSDEGWGMKLAFHCISADTPEPAAKKWLANKEGQTYIEEYTINVGNTGRGPKTITVDKPDLFCPGRVDRSNWLNGDTYGDWFEVTVKGNQVTVARGDTGNEEDGWGMQLAFKCTNSEDSVVEEVDAQENAKAVAAASDHSFESAPKSAPEWDDYGKVVCEMPSDEQDGVGDGTSVLFQLGGHATLDDCKAKCLAEEPFRCWGVQFNRNKQGLCDIFTAKFRKTVKNGDSYCSANKDMWEYFEQDTVYSSEDIEEHSSGPQSSATSNAASSSGLPIRALAVTAAVCLAAATAMVAKFGRSQQPRQLYVFFLLIVMRFIHLFTLLDLSIVLVDNRAHFVAYYEEEEC</sequence>
<organism evidence="2 3">
    <name type="scientific">Cymbomonas tetramitiformis</name>
    <dbReference type="NCBI Taxonomy" id="36881"/>
    <lineage>
        <taxon>Eukaryota</taxon>
        <taxon>Viridiplantae</taxon>
        <taxon>Chlorophyta</taxon>
        <taxon>Pyramimonadophyceae</taxon>
        <taxon>Pyramimonadales</taxon>
        <taxon>Pyramimonadaceae</taxon>
        <taxon>Cymbomonas</taxon>
    </lineage>
</organism>
<dbReference type="EMBL" id="LGRX02003576">
    <property type="protein sequence ID" value="KAK3282036.1"/>
    <property type="molecule type" value="Genomic_DNA"/>
</dbReference>
<protein>
    <recommendedName>
        <fullName evidence="4">Apple domain-containing protein</fullName>
    </recommendedName>
</protein>
<accession>A0AAE0GR65</accession>
<keyword evidence="1" id="KW-0812">Transmembrane</keyword>
<dbReference type="AlphaFoldDB" id="A0AAE0GR65"/>
<evidence type="ECO:0000256" key="1">
    <source>
        <dbReference type="SAM" id="Phobius"/>
    </source>
</evidence>
<comment type="caution">
    <text evidence="2">The sequence shown here is derived from an EMBL/GenBank/DDBJ whole genome shotgun (WGS) entry which is preliminary data.</text>
</comment>
<evidence type="ECO:0008006" key="4">
    <source>
        <dbReference type="Google" id="ProtNLM"/>
    </source>
</evidence>
<proteinExistence type="predicted"/>
<keyword evidence="1" id="KW-0472">Membrane</keyword>
<dbReference type="Proteomes" id="UP001190700">
    <property type="component" value="Unassembled WGS sequence"/>
</dbReference>